<dbReference type="SMART" id="SM00354">
    <property type="entry name" value="HTH_LACI"/>
    <property type="match status" value="1"/>
</dbReference>
<keyword evidence="1" id="KW-0805">Transcription regulation</keyword>
<dbReference type="CDD" id="cd06267">
    <property type="entry name" value="PBP1_LacI_sugar_binding-like"/>
    <property type="match status" value="1"/>
</dbReference>
<gene>
    <name evidence="6" type="ORF">C7B45_06055</name>
</gene>
<dbReference type="GO" id="GO:0003700">
    <property type="term" value="F:DNA-binding transcription factor activity"/>
    <property type="evidence" value="ECO:0007669"/>
    <property type="project" value="TreeGrafter"/>
</dbReference>
<evidence type="ECO:0000259" key="4">
    <source>
        <dbReference type="PROSITE" id="PS50932"/>
    </source>
</evidence>
<dbReference type="Gene3D" id="1.10.260.40">
    <property type="entry name" value="lambda repressor-like DNA-binding domains"/>
    <property type="match status" value="1"/>
</dbReference>
<dbReference type="PRINTS" id="PR00036">
    <property type="entry name" value="HTHLACI"/>
</dbReference>
<evidence type="ECO:0000313" key="6">
    <source>
        <dbReference type="EMBL" id="PSR22616.1"/>
    </source>
</evidence>
<accession>A0A2T2WK70</accession>
<dbReference type="PROSITE" id="PS50932">
    <property type="entry name" value="HTH_LACI_2"/>
    <property type="match status" value="1"/>
</dbReference>
<evidence type="ECO:0000256" key="2">
    <source>
        <dbReference type="ARBA" id="ARBA00023125"/>
    </source>
</evidence>
<evidence type="ECO:0000256" key="1">
    <source>
        <dbReference type="ARBA" id="ARBA00023015"/>
    </source>
</evidence>
<dbReference type="EMBL" id="PXYV01000014">
    <property type="protein sequence ID" value="PSR22616.1"/>
    <property type="molecule type" value="Genomic_DNA"/>
</dbReference>
<organism evidence="6 7">
    <name type="scientific">Sulfobacillus acidophilus</name>
    <dbReference type="NCBI Taxonomy" id="53633"/>
    <lineage>
        <taxon>Bacteria</taxon>
        <taxon>Bacillati</taxon>
        <taxon>Bacillota</taxon>
        <taxon>Clostridia</taxon>
        <taxon>Eubacteriales</taxon>
        <taxon>Clostridiales Family XVII. Incertae Sedis</taxon>
        <taxon>Sulfobacillus</taxon>
    </lineage>
</organism>
<dbReference type="Pfam" id="PF00532">
    <property type="entry name" value="Peripla_BP_1"/>
    <property type="match status" value="1"/>
</dbReference>
<dbReference type="AlphaFoldDB" id="A0A2T2WK70"/>
<dbReference type="PANTHER" id="PTHR30146">
    <property type="entry name" value="LACI-RELATED TRANSCRIPTIONAL REPRESSOR"/>
    <property type="match status" value="1"/>
</dbReference>
<dbReference type="GO" id="GO:0000976">
    <property type="term" value="F:transcription cis-regulatory region binding"/>
    <property type="evidence" value="ECO:0007669"/>
    <property type="project" value="TreeGrafter"/>
</dbReference>
<dbReference type="PANTHER" id="PTHR30146:SF109">
    <property type="entry name" value="HTH-TYPE TRANSCRIPTIONAL REGULATOR GALS"/>
    <property type="match status" value="1"/>
</dbReference>
<dbReference type="Proteomes" id="UP000241848">
    <property type="component" value="Unassembled WGS sequence"/>
</dbReference>
<dbReference type="InterPro" id="IPR000843">
    <property type="entry name" value="HTH_LacI"/>
</dbReference>
<dbReference type="Pfam" id="PF00356">
    <property type="entry name" value="LacI"/>
    <property type="match status" value="1"/>
</dbReference>
<dbReference type="InterPro" id="IPR028082">
    <property type="entry name" value="Peripla_BP_I"/>
</dbReference>
<feature type="domain" description="HTH cro/C1-type" evidence="5">
    <location>
        <begin position="5"/>
        <end position="48"/>
    </location>
</feature>
<dbReference type="PROSITE" id="PS00356">
    <property type="entry name" value="HTH_LACI_1"/>
    <property type="match status" value="1"/>
</dbReference>
<comment type="caution">
    <text evidence="6">The sequence shown here is derived from an EMBL/GenBank/DDBJ whole genome shotgun (WGS) entry which is preliminary data.</text>
</comment>
<keyword evidence="2" id="KW-0238">DNA-binding</keyword>
<dbReference type="Gene3D" id="3.40.50.2300">
    <property type="match status" value="2"/>
</dbReference>
<proteinExistence type="predicted"/>
<dbReference type="InterPro" id="IPR001761">
    <property type="entry name" value="Peripla_BP/Lac1_sug-bd_dom"/>
</dbReference>
<feature type="domain" description="HTH lacI-type" evidence="4">
    <location>
        <begin position="4"/>
        <end position="58"/>
    </location>
</feature>
<dbReference type="CDD" id="cd01392">
    <property type="entry name" value="HTH_LacI"/>
    <property type="match status" value="1"/>
</dbReference>
<dbReference type="SUPFAM" id="SSF47413">
    <property type="entry name" value="lambda repressor-like DNA-binding domains"/>
    <property type="match status" value="1"/>
</dbReference>
<dbReference type="PROSITE" id="PS50943">
    <property type="entry name" value="HTH_CROC1"/>
    <property type="match status" value="1"/>
</dbReference>
<evidence type="ECO:0000313" key="7">
    <source>
        <dbReference type="Proteomes" id="UP000241848"/>
    </source>
</evidence>
<name>A0A2T2WK70_9FIRM</name>
<dbReference type="SUPFAM" id="SSF53822">
    <property type="entry name" value="Periplasmic binding protein-like I"/>
    <property type="match status" value="1"/>
</dbReference>
<protein>
    <submittedName>
        <fullName evidence="6">Uncharacterized protein</fullName>
    </submittedName>
</protein>
<evidence type="ECO:0000256" key="3">
    <source>
        <dbReference type="ARBA" id="ARBA00023163"/>
    </source>
</evidence>
<dbReference type="InterPro" id="IPR001387">
    <property type="entry name" value="Cro/C1-type_HTH"/>
</dbReference>
<sequence>MSVATISDVAREAGVSRTTVSRYLNGQLNDSSDKAQRIARAIAELRYHPNLLARSLRSATTRSIAVIVPDLSNPFYPTLLSAIEARLAQHGVQVFVGQSGDDARREPTMLQDYYNRRVDGMIYVSATSEPDPVLRQIAKSIPVLMLDEQVTGFSDATIRVDHERGVYQATKYLLDLGHRHVTYLAGPRHLTTTQLRLRGFETALAERSLTDATEVIYGSYTMEAGRLWAQRFLENLERGPTAVICANDLVALGVHRTLTENGIVIPNFLSIIGFDDIFVSSLVSPSLTTIRQPFEQFGQVVSERLVEVLHGGTLRDSPMILAPELIVRESTSPPRP</sequence>
<keyword evidence="3" id="KW-0804">Transcription</keyword>
<dbReference type="InterPro" id="IPR010982">
    <property type="entry name" value="Lambda_DNA-bd_dom_sf"/>
</dbReference>
<reference evidence="6 7" key="1">
    <citation type="journal article" date="2014" name="BMC Genomics">
        <title>Comparison of environmental and isolate Sulfobacillus genomes reveals diverse carbon, sulfur, nitrogen, and hydrogen metabolisms.</title>
        <authorList>
            <person name="Justice N.B."/>
            <person name="Norman A."/>
            <person name="Brown C.T."/>
            <person name="Singh A."/>
            <person name="Thomas B.C."/>
            <person name="Banfield J.F."/>
        </authorList>
    </citation>
    <scope>NUCLEOTIDE SEQUENCE [LARGE SCALE GENOMIC DNA]</scope>
    <source>
        <strain evidence="6">AMDSBA3</strain>
    </source>
</reference>
<evidence type="ECO:0000259" key="5">
    <source>
        <dbReference type="PROSITE" id="PS50943"/>
    </source>
</evidence>